<gene>
    <name evidence="9" type="ORF">OUZ56_013328</name>
</gene>
<dbReference type="InterPro" id="IPR020479">
    <property type="entry name" value="HD_metazoa"/>
</dbReference>
<evidence type="ECO:0000256" key="6">
    <source>
        <dbReference type="RuleBase" id="RU000682"/>
    </source>
</evidence>
<evidence type="ECO:0000313" key="9">
    <source>
        <dbReference type="EMBL" id="KAK4008176.1"/>
    </source>
</evidence>
<accession>A0ABQ9Z5M3</accession>
<feature type="domain" description="Homeobox" evidence="8">
    <location>
        <begin position="244"/>
        <end position="304"/>
    </location>
</feature>
<dbReference type="PROSITE" id="PS00027">
    <property type="entry name" value="HOMEOBOX_1"/>
    <property type="match status" value="1"/>
</dbReference>
<keyword evidence="2 5" id="KW-0238">DNA-binding</keyword>
<dbReference type="InterPro" id="IPR009057">
    <property type="entry name" value="Homeodomain-like_sf"/>
</dbReference>
<evidence type="ECO:0000256" key="5">
    <source>
        <dbReference type="PROSITE-ProRule" id="PRU00108"/>
    </source>
</evidence>
<evidence type="ECO:0000256" key="7">
    <source>
        <dbReference type="SAM" id="MobiDB-lite"/>
    </source>
</evidence>
<protein>
    <recommendedName>
        <fullName evidence="8">Homeobox domain-containing protein</fullName>
    </recommendedName>
</protein>
<dbReference type="Proteomes" id="UP001234178">
    <property type="component" value="Unassembled WGS sequence"/>
</dbReference>
<evidence type="ECO:0000256" key="3">
    <source>
        <dbReference type="ARBA" id="ARBA00023155"/>
    </source>
</evidence>
<dbReference type="Pfam" id="PF00046">
    <property type="entry name" value="Homeodomain"/>
    <property type="match status" value="1"/>
</dbReference>
<evidence type="ECO:0000256" key="1">
    <source>
        <dbReference type="ARBA" id="ARBA00004123"/>
    </source>
</evidence>
<organism evidence="9 10">
    <name type="scientific">Daphnia magna</name>
    <dbReference type="NCBI Taxonomy" id="35525"/>
    <lineage>
        <taxon>Eukaryota</taxon>
        <taxon>Metazoa</taxon>
        <taxon>Ecdysozoa</taxon>
        <taxon>Arthropoda</taxon>
        <taxon>Crustacea</taxon>
        <taxon>Branchiopoda</taxon>
        <taxon>Diplostraca</taxon>
        <taxon>Cladocera</taxon>
        <taxon>Anomopoda</taxon>
        <taxon>Daphniidae</taxon>
        <taxon>Daphnia</taxon>
    </lineage>
</organism>
<keyword evidence="10" id="KW-1185">Reference proteome</keyword>
<sequence>MASGKSKTSFCIDSLLAQDKLPSSDSIPSAAGQAAAHQQLIVSSYGESLRFRSNLFGGLHHHHYPSFETSVESATNKTSDSMPADGEKETDGRQSSGSSTNKEDGPITANERDGGQQIVQQPNISCWTQPHSMTRMIYGPPTSSGSQTVPTTNISVLTSSSSSTTASSGSTSLANYPGPLFTSPAAALHAAAAAAAAAVAASSPTAHQFHSAHLEWLARAGVLYHRFGADLSGSAAATTAALLGKTRRPRTAFTSQQLLELENQFRQNKYLSRPKRFEVATSLMLTETQVKIWFQNRRMKWKRSKKAQQELRSGSQHKNGGESNNNNHKSRTSSSGGISTLVNKSDSHQSVQLSNKDIDLSSDDQDMEDSEEEEEEEVNVDQDDHQIMIRPPPPPPALIGSDASMYRPYYP</sequence>
<dbReference type="PANTHER" id="PTHR24335:SF4">
    <property type="entry name" value="EXTRA-EXTRA"/>
    <property type="match status" value="1"/>
</dbReference>
<reference evidence="9 10" key="1">
    <citation type="journal article" date="2023" name="Nucleic Acids Res.">
        <title>The hologenome of Daphnia magna reveals possible DNA methylation and microbiome-mediated evolution of the host genome.</title>
        <authorList>
            <person name="Chaturvedi A."/>
            <person name="Li X."/>
            <person name="Dhandapani V."/>
            <person name="Marshall H."/>
            <person name="Kissane S."/>
            <person name="Cuenca-Cambronero M."/>
            <person name="Asole G."/>
            <person name="Calvet F."/>
            <person name="Ruiz-Romero M."/>
            <person name="Marangio P."/>
            <person name="Guigo R."/>
            <person name="Rago D."/>
            <person name="Mirbahai L."/>
            <person name="Eastwood N."/>
            <person name="Colbourne J.K."/>
            <person name="Zhou J."/>
            <person name="Mallon E."/>
            <person name="Orsini L."/>
        </authorList>
    </citation>
    <scope>NUCLEOTIDE SEQUENCE [LARGE SCALE GENOMIC DNA]</scope>
    <source>
        <strain evidence="9">LRV0_1</strain>
    </source>
</reference>
<keyword evidence="3 5" id="KW-0371">Homeobox</keyword>
<dbReference type="PROSITE" id="PS50071">
    <property type="entry name" value="HOMEOBOX_2"/>
    <property type="match status" value="1"/>
</dbReference>
<dbReference type="Gene3D" id="1.10.10.60">
    <property type="entry name" value="Homeodomain-like"/>
    <property type="match status" value="1"/>
</dbReference>
<keyword evidence="4 5" id="KW-0539">Nucleus</keyword>
<dbReference type="EMBL" id="JAOYFB010000002">
    <property type="protein sequence ID" value="KAK4008176.1"/>
    <property type="molecule type" value="Genomic_DNA"/>
</dbReference>
<evidence type="ECO:0000259" key="8">
    <source>
        <dbReference type="PROSITE" id="PS50071"/>
    </source>
</evidence>
<feature type="DNA-binding region" description="Homeobox" evidence="5">
    <location>
        <begin position="246"/>
        <end position="305"/>
    </location>
</feature>
<feature type="region of interest" description="Disordered" evidence="7">
    <location>
        <begin position="67"/>
        <end position="116"/>
    </location>
</feature>
<comment type="caution">
    <text evidence="9">The sequence shown here is derived from an EMBL/GenBank/DDBJ whole genome shotgun (WGS) entry which is preliminary data.</text>
</comment>
<proteinExistence type="predicted"/>
<dbReference type="PRINTS" id="PR00024">
    <property type="entry name" value="HOMEOBOX"/>
</dbReference>
<dbReference type="SMART" id="SM00389">
    <property type="entry name" value="HOX"/>
    <property type="match status" value="1"/>
</dbReference>
<evidence type="ECO:0000256" key="4">
    <source>
        <dbReference type="ARBA" id="ARBA00023242"/>
    </source>
</evidence>
<feature type="compositionally biased region" description="Basic and acidic residues" evidence="7">
    <location>
        <begin position="101"/>
        <end position="114"/>
    </location>
</feature>
<evidence type="ECO:0000256" key="2">
    <source>
        <dbReference type="ARBA" id="ARBA00023125"/>
    </source>
</evidence>
<dbReference type="CDD" id="cd00086">
    <property type="entry name" value="homeodomain"/>
    <property type="match status" value="1"/>
</dbReference>
<dbReference type="PANTHER" id="PTHR24335">
    <property type="entry name" value="MOTOR NEURON AND PANCREAS HOMEOBOX PROTEIN"/>
    <property type="match status" value="1"/>
</dbReference>
<name>A0ABQ9Z5M3_9CRUS</name>
<feature type="compositionally biased region" description="Acidic residues" evidence="7">
    <location>
        <begin position="360"/>
        <end position="381"/>
    </location>
</feature>
<feature type="compositionally biased region" description="Polar residues" evidence="7">
    <location>
        <begin position="310"/>
        <end position="355"/>
    </location>
</feature>
<dbReference type="InterPro" id="IPR042768">
    <property type="entry name" value="MNX1/Ceh-12"/>
</dbReference>
<dbReference type="InterPro" id="IPR017970">
    <property type="entry name" value="Homeobox_CS"/>
</dbReference>
<feature type="region of interest" description="Disordered" evidence="7">
    <location>
        <begin position="303"/>
        <end position="411"/>
    </location>
</feature>
<dbReference type="InterPro" id="IPR001356">
    <property type="entry name" value="HD"/>
</dbReference>
<dbReference type="SUPFAM" id="SSF46689">
    <property type="entry name" value="Homeodomain-like"/>
    <property type="match status" value="1"/>
</dbReference>
<feature type="compositionally biased region" description="Polar residues" evidence="7">
    <location>
        <begin position="67"/>
        <end position="81"/>
    </location>
</feature>
<comment type="subcellular location">
    <subcellularLocation>
        <location evidence="1 5 6">Nucleus</location>
    </subcellularLocation>
</comment>
<evidence type="ECO:0000313" key="10">
    <source>
        <dbReference type="Proteomes" id="UP001234178"/>
    </source>
</evidence>